<evidence type="ECO:0000256" key="2">
    <source>
        <dbReference type="SAM" id="MobiDB-lite"/>
    </source>
</evidence>
<sequence>MSARIGSAGAARAGRPEHREAPTGFRTWAGTVDVPDAPIETPWDVSKVVDVVRRAAATGRRVHPAGSGHSFTGVAAPRQPGPGTSLRLGHLRGGWSTTRRPVRAC</sequence>
<dbReference type="GO" id="GO:0050660">
    <property type="term" value="F:flavin adenine dinucleotide binding"/>
    <property type="evidence" value="ECO:0007669"/>
    <property type="project" value="InterPro"/>
</dbReference>
<protein>
    <submittedName>
        <fullName evidence="3">FAD binding protein</fullName>
    </submittedName>
</protein>
<keyword evidence="4" id="KW-1185">Reference proteome</keyword>
<name>C7NI04_KYTSD</name>
<feature type="compositionally biased region" description="Low complexity" evidence="2">
    <location>
        <begin position="1"/>
        <end position="13"/>
    </location>
</feature>
<evidence type="ECO:0000256" key="1">
    <source>
        <dbReference type="ARBA" id="ARBA00023002"/>
    </source>
</evidence>
<dbReference type="KEGG" id="kse:Ksed_14860"/>
<gene>
    <name evidence="3" type="ordered locus">Ksed_14860</name>
</gene>
<dbReference type="EMBL" id="CP001686">
    <property type="protein sequence ID" value="ACV06511.1"/>
    <property type="molecule type" value="Genomic_DNA"/>
</dbReference>
<dbReference type="Gene3D" id="3.30.43.10">
    <property type="entry name" value="Uridine Diphospho-n-acetylenolpyruvylglucosamine Reductase, domain 2"/>
    <property type="match status" value="1"/>
</dbReference>
<dbReference type="InterPro" id="IPR016167">
    <property type="entry name" value="FAD-bd_PCMH_sub1"/>
</dbReference>
<dbReference type="Proteomes" id="UP000006666">
    <property type="component" value="Chromosome"/>
</dbReference>
<organism evidence="3 4">
    <name type="scientific">Kytococcus sedentarius (strain ATCC 14392 / DSM 20547 / JCM 11482 / CCUG 33030 / NBRC 15357 / NCTC 11040 / CCM 314 / 541)</name>
    <name type="common">Micrococcus sedentarius</name>
    <dbReference type="NCBI Taxonomy" id="478801"/>
    <lineage>
        <taxon>Bacteria</taxon>
        <taxon>Bacillati</taxon>
        <taxon>Actinomycetota</taxon>
        <taxon>Actinomycetes</taxon>
        <taxon>Micrococcales</taxon>
        <taxon>Kytococcaceae</taxon>
        <taxon>Kytococcus</taxon>
    </lineage>
</organism>
<dbReference type="HOGENOM" id="CLU_2233007_0_0_11"/>
<keyword evidence="1" id="KW-0560">Oxidoreductase</keyword>
<reference evidence="3 4" key="1">
    <citation type="journal article" date="2009" name="Stand. Genomic Sci.">
        <title>Complete genome sequence of Kytococcus sedentarius type strain (541).</title>
        <authorList>
            <person name="Sims D."/>
            <person name="Brettin T."/>
            <person name="Detter J.C."/>
            <person name="Han C."/>
            <person name="Lapidus A."/>
            <person name="Copeland A."/>
            <person name="Glavina Del Rio T."/>
            <person name="Nolan M."/>
            <person name="Chen F."/>
            <person name="Lucas S."/>
            <person name="Tice H."/>
            <person name="Cheng J.F."/>
            <person name="Bruce D."/>
            <person name="Goodwin L."/>
            <person name="Pitluck S."/>
            <person name="Ovchinnikova G."/>
            <person name="Pati A."/>
            <person name="Ivanova N."/>
            <person name="Mavrommatis K."/>
            <person name="Chen A."/>
            <person name="Palaniappan K."/>
            <person name="D'haeseleer P."/>
            <person name="Chain P."/>
            <person name="Bristow J."/>
            <person name="Eisen J.A."/>
            <person name="Markowitz V."/>
            <person name="Hugenholtz P."/>
            <person name="Schneider S."/>
            <person name="Goker M."/>
            <person name="Pukall R."/>
            <person name="Kyrpides N.C."/>
            <person name="Klenk H.P."/>
        </authorList>
    </citation>
    <scope>NUCLEOTIDE SEQUENCE [LARGE SCALE GENOMIC DNA]</scope>
    <source>
        <strain evidence="4">ATCC 14392 / DSM 20547 / JCM 11482 / CCUG 33030 / NBRC 15357 / NCTC 11040 / CCM 314 / 541</strain>
    </source>
</reference>
<dbReference type="InterPro" id="IPR036318">
    <property type="entry name" value="FAD-bd_PCMH-like_sf"/>
</dbReference>
<dbReference type="AlphaFoldDB" id="C7NI04"/>
<proteinExistence type="predicted"/>
<dbReference type="RefSeq" id="WP_015779456.1">
    <property type="nucleotide sequence ID" value="NC_013169.1"/>
</dbReference>
<feature type="region of interest" description="Disordered" evidence="2">
    <location>
        <begin position="1"/>
        <end position="29"/>
    </location>
</feature>
<dbReference type="GO" id="GO:0016491">
    <property type="term" value="F:oxidoreductase activity"/>
    <property type="evidence" value="ECO:0007669"/>
    <property type="project" value="UniProtKB-KW"/>
</dbReference>
<evidence type="ECO:0000313" key="3">
    <source>
        <dbReference type="EMBL" id="ACV06511.1"/>
    </source>
</evidence>
<feature type="region of interest" description="Disordered" evidence="2">
    <location>
        <begin position="58"/>
        <end position="105"/>
    </location>
</feature>
<accession>C7NI04</accession>
<evidence type="ECO:0000313" key="4">
    <source>
        <dbReference type="Proteomes" id="UP000006666"/>
    </source>
</evidence>
<dbReference type="SUPFAM" id="SSF56176">
    <property type="entry name" value="FAD-binding/transporter-associated domain-like"/>
    <property type="match status" value="1"/>
</dbReference>